<evidence type="ECO:0008006" key="3">
    <source>
        <dbReference type="Google" id="ProtNLM"/>
    </source>
</evidence>
<organism evidence="1 2">
    <name type="scientific">Dryococelus australis</name>
    <dbReference type="NCBI Taxonomy" id="614101"/>
    <lineage>
        <taxon>Eukaryota</taxon>
        <taxon>Metazoa</taxon>
        <taxon>Ecdysozoa</taxon>
        <taxon>Arthropoda</taxon>
        <taxon>Hexapoda</taxon>
        <taxon>Insecta</taxon>
        <taxon>Pterygota</taxon>
        <taxon>Neoptera</taxon>
        <taxon>Polyneoptera</taxon>
        <taxon>Phasmatodea</taxon>
        <taxon>Verophasmatodea</taxon>
        <taxon>Anareolatae</taxon>
        <taxon>Phasmatidae</taxon>
        <taxon>Eurycanthinae</taxon>
        <taxon>Dryococelus</taxon>
    </lineage>
</organism>
<accession>A0ABQ9GTA1</accession>
<proteinExistence type="predicted"/>
<comment type="caution">
    <text evidence="1">The sequence shown here is derived from an EMBL/GenBank/DDBJ whole genome shotgun (WGS) entry which is preliminary data.</text>
</comment>
<dbReference type="Proteomes" id="UP001159363">
    <property type="component" value="Chromosome 8"/>
</dbReference>
<name>A0ABQ9GTA1_9NEOP</name>
<sequence>MVKTKKLVFLSGLSTDIKKNPQYCKLEVTSDFVEDIILVFGEKKKQTIMKRTVKRLSWFVKILPKLSHNNFIVMDNASYHSVKLEHVPTKSWRKPDIISWLTSTNIE</sequence>
<keyword evidence="2" id="KW-1185">Reference proteome</keyword>
<dbReference type="EMBL" id="JARBHB010000009">
    <property type="protein sequence ID" value="KAJ8875219.1"/>
    <property type="molecule type" value="Genomic_DNA"/>
</dbReference>
<gene>
    <name evidence="1" type="ORF">PR048_023114</name>
</gene>
<evidence type="ECO:0000313" key="1">
    <source>
        <dbReference type="EMBL" id="KAJ8875219.1"/>
    </source>
</evidence>
<reference evidence="1 2" key="1">
    <citation type="submission" date="2023-02" db="EMBL/GenBank/DDBJ databases">
        <title>LHISI_Scaffold_Assembly.</title>
        <authorList>
            <person name="Stuart O.P."/>
            <person name="Cleave R."/>
            <person name="Magrath M.J.L."/>
            <person name="Mikheyev A.S."/>
        </authorList>
    </citation>
    <scope>NUCLEOTIDE SEQUENCE [LARGE SCALE GENOMIC DNA]</scope>
    <source>
        <strain evidence="1">Daus_M_001</strain>
        <tissue evidence="1">Leg muscle</tissue>
    </source>
</reference>
<protein>
    <recommendedName>
        <fullName evidence="3">Tc1-like transposase DDE domain-containing protein</fullName>
    </recommendedName>
</protein>
<evidence type="ECO:0000313" key="2">
    <source>
        <dbReference type="Proteomes" id="UP001159363"/>
    </source>
</evidence>